<organism evidence="1 2">
    <name type="scientific">Ilumatobacter fluminis</name>
    <dbReference type="NCBI Taxonomy" id="467091"/>
    <lineage>
        <taxon>Bacteria</taxon>
        <taxon>Bacillati</taxon>
        <taxon>Actinomycetota</taxon>
        <taxon>Acidimicrobiia</taxon>
        <taxon>Acidimicrobiales</taxon>
        <taxon>Ilumatobacteraceae</taxon>
        <taxon>Ilumatobacter</taxon>
    </lineage>
</organism>
<keyword evidence="2" id="KW-1185">Reference proteome</keyword>
<comment type="caution">
    <text evidence="1">The sequence shown here is derived from an EMBL/GenBank/DDBJ whole genome shotgun (WGS) entry which is preliminary data.</text>
</comment>
<evidence type="ECO:0008006" key="3">
    <source>
        <dbReference type="Google" id="ProtNLM"/>
    </source>
</evidence>
<protein>
    <recommendedName>
        <fullName evidence="3">DUF4267 domain-containing protein</fullName>
    </recommendedName>
</protein>
<name>A0A4R7HU72_9ACTN</name>
<dbReference type="Proteomes" id="UP000294558">
    <property type="component" value="Unassembled WGS sequence"/>
</dbReference>
<evidence type="ECO:0000313" key="1">
    <source>
        <dbReference type="EMBL" id="TDT14507.1"/>
    </source>
</evidence>
<dbReference type="RefSeq" id="WP_133867049.1">
    <property type="nucleotide sequence ID" value="NZ_SOAU01000001.1"/>
</dbReference>
<proteinExistence type="predicted"/>
<dbReference type="AlphaFoldDB" id="A0A4R7HU72"/>
<sequence>MSIERVALWFAAAVGVTRAATGLWFAAAPRRPSSTWVGRDDPSTRTLVRGIGGRDLAIGAGALAAVARGSSVVPWIAASVAADLTDAAAGAASLSGEHRTKTLAYAGGFAALGAGALAATIAAGA</sequence>
<dbReference type="EMBL" id="SOAU01000001">
    <property type="protein sequence ID" value="TDT14507.1"/>
    <property type="molecule type" value="Genomic_DNA"/>
</dbReference>
<evidence type="ECO:0000313" key="2">
    <source>
        <dbReference type="Proteomes" id="UP000294558"/>
    </source>
</evidence>
<gene>
    <name evidence="1" type="ORF">BDK89_0062</name>
</gene>
<reference evidence="1 2" key="1">
    <citation type="submission" date="2019-03" db="EMBL/GenBank/DDBJ databases">
        <title>Sequencing the genomes of 1000 actinobacteria strains.</title>
        <authorList>
            <person name="Klenk H.-P."/>
        </authorList>
    </citation>
    <scope>NUCLEOTIDE SEQUENCE [LARGE SCALE GENOMIC DNA]</scope>
    <source>
        <strain evidence="1 2">DSM 18936</strain>
    </source>
</reference>
<accession>A0A4R7HU72</accession>